<evidence type="ECO:0000313" key="2">
    <source>
        <dbReference type="EMBL" id="KAJ7624009.1"/>
    </source>
</evidence>
<gene>
    <name evidence="2" type="ORF">B0H17DRAFT_1219030</name>
</gene>
<comment type="caution">
    <text evidence="2">The sequence shown here is derived from an EMBL/GenBank/DDBJ whole genome shotgun (WGS) entry which is preliminary data.</text>
</comment>
<keyword evidence="3" id="KW-1185">Reference proteome</keyword>
<accession>A0AAD7BLA4</accession>
<sequence>MPFDALEHFLHQEMGVPPASALTYLPDGRRLTNGMLRELADASTLFVFDKSYLERAVNDGVAELRQPPVDADAAEAGLHAAHVHAEAVASMLAAVRAQAAALRVAGTALDLPPPRDRRLLALSMRPARPYMSALVRGEADALDGLRCVPASTHLLVLTSMRLRRSRCTVYPTRALRPYMSALKRGKPTRRAPGEGARPIRGNAMQHPPHAARAGRPANARRVVRARLAVCSRPRTPTCAYALSMCRARRPPSAGEARHIFSFPRTTTCACPCSRASEPTSAAKPCVASVRISQLECAGAGMESVRDIALAFAPLYGE</sequence>
<proteinExistence type="predicted"/>
<name>A0AAD7BLA4_MYCRO</name>
<dbReference type="AlphaFoldDB" id="A0AAD7BLA4"/>
<evidence type="ECO:0000313" key="3">
    <source>
        <dbReference type="Proteomes" id="UP001221757"/>
    </source>
</evidence>
<reference evidence="2" key="1">
    <citation type="submission" date="2023-03" db="EMBL/GenBank/DDBJ databases">
        <title>Massive genome expansion in bonnet fungi (Mycena s.s.) driven by repeated elements and novel gene families across ecological guilds.</title>
        <authorList>
            <consortium name="Lawrence Berkeley National Laboratory"/>
            <person name="Harder C.B."/>
            <person name="Miyauchi S."/>
            <person name="Viragh M."/>
            <person name="Kuo A."/>
            <person name="Thoen E."/>
            <person name="Andreopoulos B."/>
            <person name="Lu D."/>
            <person name="Skrede I."/>
            <person name="Drula E."/>
            <person name="Henrissat B."/>
            <person name="Morin E."/>
            <person name="Kohler A."/>
            <person name="Barry K."/>
            <person name="LaButti K."/>
            <person name="Morin E."/>
            <person name="Salamov A."/>
            <person name="Lipzen A."/>
            <person name="Mereny Z."/>
            <person name="Hegedus B."/>
            <person name="Baldrian P."/>
            <person name="Stursova M."/>
            <person name="Weitz H."/>
            <person name="Taylor A."/>
            <person name="Grigoriev I.V."/>
            <person name="Nagy L.G."/>
            <person name="Martin F."/>
            <person name="Kauserud H."/>
        </authorList>
    </citation>
    <scope>NUCLEOTIDE SEQUENCE</scope>
    <source>
        <strain evidence="2">CBHHK067</strain>
    </source>
</reference>
<dbReference type="EMBL" id="JARKIE010000627">
    <property type="protein sequence ID" value="KAJ7624009.1"/>
    <property type="molecule type" value="Genomic_DNA"/>
</dbReference>
<dbReference type="Proteomes" id="UP001221757">
    <property type="component" value="Unassembled WGS sequence"/>
</dbReference>
<protein>
    <submittedName>
        <fullName evidence="2">Uncharacterized protein</fullName>
    </submittedName>
</protein>
<feature type="region of interest" description="Disordered" evidence="1">
    <location>
        <begin position="185"/>
        <end position="218"/>
    </location>
</feature>
<evidence type="ECO:0000256" key="1">
    <source>
        <dbReference type="SAM" id="MobiDB-lite"/>
    </source>
</evidence>
<organism evidence="2 3">
    <name type="scientific">Mycena rosella</name>
    <name type="common">Pink bonnet</name>
    <name type="synonym">Agaricus rosellus</name>
    <dbReference type="NCBI Taxonomy" id="1033263"/>
    <lineage>
        <taxon>Eukaryota</taxon>
        <taxon>Fungi</taxon>
        <taxon>Dikarya</taxon>
        <taxon>Basidiomycota</taxon>
        <taxon>Agaricomycotina</taxon>
        <taxon>Agaricomycetes</taxon>
        <taxon>Agaricomycetidae</taxon>
        <taxon>Agaricales</taxon>
        <taxon>Marasmiineae</taxon>
        <taxon>Mycenaceae</taxon>
        <taxon>Mycena</taxon>
    </lineage>
</organism>